<evidence type="ECO:0000259" key="4">
    <source>
        <dbReference type="PROSITE" id="PS50887"/>
    </source>
</evidence>
<dbReference type="Gene3D" id="3.20.20.450">
    <property type="entry name" value="EAL domain"/>
    <property type="match status" value="1"/>
</dbReference>
<dbReference type="PROSITE" id="PS50883">
    <property type="entry name" value="EAL"/>
    <property type="match status" value="1"/>
</dbReference>
<gene>
    <name evidence="5" type="ORF">HGG79_02410</name>
</gene>
<proteinExistence type="predicted"/>
<keyword evidence="1" id="KW-0175">Coiled coil</keyword>
<dbReference type="SMART" id="SM00052">
    <property type="entry name" value="EAL"/>
    <property type="match status" value="1"/>
</dbReference>
<dbReference type="Pfam" id="PF04392">
    <property type="entry name" value="ABC_sub_bind"/>
    <property type="match status" value="1"/>
</dbReference>
<dbReference type="SUPFAM" id="SSF141868">
    <property type="entry name" value="EAL domain-like"/>
    <property type="match status" value="1"/>
</dbReference>
<dbReference type="InterPro" id="IPR001633">
    <property type="entry name" value="EAL_dom"/>
</dbReference>
<dbReference type="EMBL" id="JAAZWO010000002">
    <property type="protein sequence ID" value="MBC2396633.1"/>
    <property type="molecule type" value="Genomic_DNA"/>
</dbReference>
<dbReference type="RefSeq" id="WP_173680339.1">
    <property type="nucleotide sequence ID" value="NZ_JAAZWO010000002.1"/>
</dbReference>
<accession>A0A923EA66</accession>
<keyword evidence="2" id="KW-1133">Transmembrane helix</keyword>
<keyword evidence="2" id="KW-0472">Membrane</keyword>
<name>A0A923EA66_CLOTT</name>
<dbReference type="Gene3D" id="3.30.70.270">
    <property type="match status" value="1"/>
</dbReference>
<dbReference type="SMART" id="SM00267">
    <property type="entry name" value="GGDEF"/>
    <property type="match status" value="1"/>
</dbReference>
<dbReference type="FunFam" id="3.20.20.450:FF:000001">
    <property type="entry name" value="Cyclic di-GMP phosphodiesterase yahA"/>
    <property type="match status" value="1"/>
</dbReference>
<dbReference type="PROSITE" id="PS50887">
    <property type="entry name" value="GGDEF"/>
    <property type="match status" value="1"/>
</dbReference>
<feature type="domain" description="GGDEF" evidence="4">
    <location>
        <begin position="451"/>
        <end position="584"/>
    </location>
</feature>
<keyword evidence="2" id="KW-0812">Transmembrane</keyword>
<feature type="domain" description="EAL" evidence="3">
    <location>
        <begin position="593"/>
        <end position="847"/>
    </location>
</feature>
<feature type="transmembrane region" description="Helical" evidence="2">
    <location>
        <begin position="351"/>
        <end position="373"/>
    </location>
</feature>
<protein>
    <submittedName>
        <fullName evidence="5">EAL domain-containing protein</fullName>
    </submittedName>
</protein>
<dbReference type="Pfam" id="PF00990">
    <property type="entry name" value="GGDEF"/>
    <property type="match status" value="1"/>
</dbReference>
<evidence type="ECO:0000259" key="3">
    <source>
        <dbReference type="PROSITE" id="PS50883"/>
    </source>
</evidence>
<dbReference type="CDD" id="cd01948">
    <property type="entry name" value="EAL"/>
    <property type="match status" value="1"/>
</dbReference>
<comment type="caution">
    <text evidence="5">The sequence shown here is derived from an EMBL/GenBank/DDBJ whole genome shotgun (WGS) entry which is preliminary data.</text>
</comment>
<dbReference type="InterPro" id="IPR035919">
    <property type="entry name" value="EAL_sf"/>
</dbReference>
<dbReference type="InterPro" id="IPR007487">
    <property type="entry name" value="ABC_transpt-TYRBP-like"/>
</dbReference>
<evidence type="ECO:0000313" key="6">
    <source>
        <dbReference type="Proteomes" id="UP000563151"/>
    </source>
</evidence>
<evidence type="ECO:0000313" key="5">
    <source>
        <dbReference type="EMBL" id="MBC2396633.1"/>
    </source>
</evidence>
<dbReference type="PANTHER" id="PTHR33121">
    <property type="entry name" value="CYCLIC DI-GMP PHOSPHODIESTERASE PDEF"/>
    <property type="match status" value="1"/>
</dbReference>
<dbReference type="CDD" id="cd01949">
    <property type="entry name" value="GGDEF"/>
    <property type="match status" value="1"/>
</dbReference>
<dbReference type="InterPro" id="IPR029787">
    <property type="entry name" value="Nucleotide_cyclase"/>
</dbReference>
<dbReference type="InterPro" id="IPR050706">
    <property type="entry name" value="Cyclic-di-GMP_PDE-like"/>
</dbReference>
<reference evidence="5 6" key="1">
    <citation type="submission" date="2020-04" db="EMBL/GenBank/DDBJ databases">
        <title>Genomic insights into acetone-butanol-ethanol (ABE) fermentation by sequencing solventogenic clostridia strains.</title>
        <authorList>
            <person name="Brown S."/>
        </authorList>
    </citation>
    <scope>NUCLEOTIDE SEQUENCE [LARGE SCALE GENOMIC DNA]</scope>
    <source>
        <strain evidence="5 6">DJ011</strain>
    </source>
</reference>
<evidence type="ECO:0000256" key="1">
    <source>
        <dbReference type="SAM" id="Coils"/>
    </source>
</evidence>
<sequence length="847" mass="98757">MKRNAMLITIFFIVILLCVFSNSKSYAQYNNNLRKNVLVLHSYDESLEWTNDVSSGIKSIFYNNRQKINLYFNYMDMKKNYDNKYLDSFNKFLKDKYKNLKFDLIICVDNDALEYLRMHSKEIFPKVPVIFTGINFQEVSLLNLDRNIFKGVIEEIQVKDTIDVMIRLHSNLKNIKVFSSSTLSGKLSSNAVQKIKYLYKGKLDFEFLEDFTIEKFLDKCDKSDKTTAILLMIDPLRDENNNPVYINEYEDSIKKNMEIPMYTFWNFSIGHGIVGGKMSSGFDQGKTAALIALKYLKDNRFEDIPFISYCTNKYIFDYNFLTKFNIDMDKIPGNSILVNKPFSFYENYKHLVISAAIIFAMLLIIIFILSFSIKRKKEDERKLNASYEELSAVYEELSATDEELRDRYKELVENQEKIKHLAYYDSLTNLPNRTSFIELLKESIESNRYNKIGAVYLIDIDNFKNINDTLGHDDGDELLKAITSKLRILVSHELRLFRAGGDEFLILKEDINGREEAIIFAKKLIKVFNKYFYINNKPLYISVSIGVTIFNEDGNDVISILKNVDLAMFKAKEYGKNRFEFYNKKMSKEILRKAEIEKRLRNSLRNNELFMHYQPQIDLQSGKICALEALIRWNNKELGMVSPAEFIKVAEETGLINIIGEWVLVNVCRQNKLWKDKGYNYEHIAVNISAIQLQHPGFFENVKNILDITHIKPEFVELEITENVLIKSLESSREILKKLMDLGIKIAIDDFGTGYSSLNYIRKLPINTLKIDKSFLDNICCNENEKSVAEGIIELAHKMNMEVVAEGVENEKQVDILKTMKCNKVQGYYFSKPLSKEKIEEVFNNRF</sequence>
<dbReference type="InterPro" id="IPR000160">
    <property type="entry name" value="GGDEF_dom"/>
</dbReference>
<dbReference type="AlphaFoldDB" id="A0A923EA66"/>
<dbReference type="NCBIfam" id="TIGR00254">
    <property type="entry name" value="GGDEF"/>
    <property type="match status" value="1"/>
</dbReference>
<feature type="coiled-coil region" evidence="1">
    <location>
        <begin position="387"/>
        <end position="414"/>
    </location>
</feature>
<dbReference type="SUPFAM" id="SSF55073">
    <property type="entry name" value="Nucleotide cyclase"/>
    <property type="match status" value="1"/>
</dbReference>
<dbReference type="Proteomes" id="UP000563151">
    <property type="component" value="Unassembled WGS sequence"/>
</dbReference>
<dbReference type="InterPro" id="IPR043128">
    <property type="entry name" value="Rev_trsase/Diguanyl_cyclase"/>
</dbReference>
<dbReference type="Gene3D" id="3.40.50.2300">
    <property type="match status" value="2"/>
</dbReference>
<dbReference type="GO" id="GO:0071111">
    <property type="term" value="F:cyclic-guanylate-specific phosphodiesterase activity"/>
    <property type="evidence" value="ECO:0007669"/>
    <property type="project" value="InterPro"/>
</dbReference>
<keyword evidence="6" id="KW-1185">Reference proteome</keyword>
<evidence type="ECO:0000256" key="2">
    <source>
        <dbReference type="SAM" id="Phobius"/>
    </source>
</evidence>
<dbReference type="PANTHER" id="PTHR33121:SF70">
    <property type="entry name" value="SIGNALING PROTEIN YKOW"/>
    <property type="match status" value="1"/>
</dbReference>
<organism evidence="5 6">
    <name type="scientific">Clostridium tetanomorphum</name>
    <dbReference type="NCBI Taxonomy" id="1553"/>
    <lineage>
        <taxon>Bacteria</taxon>
        <taxon>Bacillati</taxon>
        <taxon>Bacillota</taxon>
        <taxon>Clostridia</taxon>
        <taxon>Eubacteriales</taxon>
        <taxon>Clostridiaceae</taxon>
        <taxon>Clostridium</taxon>
    </lineage>
</organism>
<dbReference type="Pfam" id="PF00563">
    <property type="entry name" value="EAL"/>
    <property type="match status" value="1"/>
</dbReference>